<reference evidence="1" key="1">
    <citation type="submission" date="2020-01" db="EMBL/GenBank/DDBJ databases">
        <authorList>
            <person name="Qin S."/>
        </authorList>
    </citation>
    <scope>NUCLEOTIDE SEQUENCE</scope>
    <source>
        <strain evidence="1">CVir17-16-YZ6g</strain>
        <plasmid evidence="1">p17-15-vir-like</plasmid>
    </source>
</reference>
<accession>A0A8B0SRQ7</accession>
<dbReference type="EMBL" id="MN956836">
    <property type="protein sequence ID" value="QTX13945.1"/>
    <property type="molecule type" value="Genomic_DNA"/>
</dbReference>
<dbReference type="AlphaFoldDB" id="A0A8B0SRQ7"/>
<evidence type="ECO:0000313" key="1">
    <source>
        <dbReference type="EMBL" id="QTX13945.1"/>
    </source>
</evidence>
<sequence length="54" mass="6335">MISIRLDPTKKINIEVDRHLIELIFNSDDSIRGHEAKLERKNNKGKNFLVLPHQ</sequence>
<name>A0A8B0SRQ7_KLEPN</name>
<protein>
    <submittedName>
        <fullName evidence="1">Uncharacterized protein</fullName>
    </submittedName>
</protein>
<keyword evidence="1" id="KW-0614">Plasmid</keyword>
<proteinExistence type="predicted"/>
<organism evidence="1">
    <name type="scientific">Klebsiella pneumoniae</name>
    <dbReference type="NCBI Taxonomy" id="573"/>
    <lineage>
        <taxon>Bacteria</taxon>
        <taxon>Pseudomonadati</taxon>
        <taxon>Pseudomonadota</taxon>
        <taxon>Gammaproteobacteria</taxon>
        <taxon>Enterobacterales</taxon>
        <taxon>Enterobacteriaceae</taxon>
        <taxon>Klebsiella/Raoultella group</taxon>
        <taxon>Klebsiella</taxon>
        <taxon>Klebsiella pneumoniae complex</taxon>
    </lineage>
</organism>
<geneLocation type="plasmid" evidence="1">
    <name>p17-15-vir-like</name>
</geneLocation>